<dbReference type="Proteomes" id="UP001497525">
    <property type="component" value="Unassembled WGS sequence"/>
</dbReference>
<comment type="subcellular location">
    <subcellularLocation>
        <location evidence="1">Membrane</location>
        <topology evidence="1">Single-pass membrane protein</topology>
    </subcellularLocation>
</comment>
<evidence type="ECO:0000256" key="1">
    <source>
        <dbReference type="ARBA" id="ARBA00004167"/>
    </source>
</evidence>
<dbReference type="FunFam" id="2.60.40.60:FF:000039">
    <property type="entry name" value="FAT atypical cadherin 3"/>
    <property type="match status" value="1"/>
</dbReference>
<keyword evidence="6" id="KW-0130">Cell adhesion</keyword>
<sequence>MMWILQGISEKPLEFIQYLVHTLLICKLLLIPNDHVQCISVKQSDRKELSYSVKEESEVGSFVGNLKLDAERKFLIPSTQLSHFELYDNSENGHFRVEPESGKLFVASRIDREKICPQPNAVADRDTVNTDNSWVGPFTNRVNGAAAAAEECQVHLAMYVGQKYWMNIIITIIDINDHEPYFPLSDTGMKLPLYIINVSEAVAVGYEVPLTAAKDADVGLNSVQSYSLRGPELDPNLFSISYKPPFALNLVILGELDAEKKSNYTGELVACDGGQPMPKCGVQPLLIHVTDLNDNKPVFGQSTYEVEVNENIALNSTVIVLDATDADSGPRGKIHYRFGQPISQAVLQHFGLDEESGKIYTKKPLNARENPRFTVPVIAEDEGVLPLVGQALVRISVRDTNDHKPWIEIRPVQSSSQQDTEHRDGDSLTVKENRPAGTNIGLVIAGDEDVGENSAVTCRLQQDNNEFSLEHANSAKGREMYRLSTNRSFNRESLASGLIVLRIVCTDMGKPRMSTEKTVSVLIQDVNEFPPLFTAGRQAYEVHLEEGREAGTFVIQIQASDSDVTPKIRYRLSREAESFFHIDPTSGNITTRVVLDREEMPVVRFSVFATDADQAEMDALTNAAVTNVTVFVDDVNDNTPQLTENRALQVVENRPGFSDLVGQLTAIDKDAGHNGTVIYKLSSVTSDGRSILNDTFMINRESGKIYTLRTLDREEHSQYQLNVELQDLGKPPRNASQIVLVNVLDENDNAPAWDEPIIAVSEAEYSTTHSLFTHAPRMPGLGKLHEFGLLNATVPLYRGQRLLKLLADDPDASHNANLTFSLLGTYYSAQGTEAISSSFDGSSRRQMFSAVHNFFNLLAETGELIVGPGPKGTGIRDPGLLELYFRVSDNGSPPLQATARLFIRLRSSESIEDTGYFSPKDLINYILSSGYLGITLIVILVLIICLTSVCLVIAFNSLRQRSRGCCTCCCPRRRRKGFPKLRGERLQMESQQGAENGLILDGQLSALGRIYGTPKQSSLISDGGSLYKWVPDAKFSFGNFGPPPIYNFPVLSATLDRMREGQTGSEKSGVALLSLDSTYSGNLPFDDQAMRAEQVSVSPFHSIIQTTQRDGSILLPSYSTCEADQSATMLIRNPKTDGMTSKLSHLRAFTSEVDGGSADSGQGASEEEPLVLDGWKREPCCRSLNPPTVASPVTVTPSTVTTFTSGVQQAEVHQSASPSTAPSPACILPPPPTNIDNAQPRWQKPLFAHAEFGHHNQLFDDYPINRDQHVRQSATLPISSRNIPSIDSEKEFARYTPTPDRAKKVSTLTSMHSRNWDG</sequence>
<dbReference type="GO" id="GO:0005509">
    <property type="term" value="F:calcium ion binding"/>
    <property type="evidence" value="ECO:0007669"/>
    <property type="project" value="UniProtKB-UniRule"/>
</dbReference>
<dbReference type="InterPro" id="IPR015919">
    <property type="entry name" value="Cadherin-like_sf"/>
</dbReference>
<evidence type="ECO:0000256" key="5">
    <source>
        <dbReference type="ARBA" id="ARBA00022837"/>
    </source>
</evidence>
<evidence type="ECO:0000256" key="8">
    <source>
        <dbReference type="ARBA" id="ARBA00023136"/>
    </source>
</evidence>
<dbReference type="EMBL" id="CAXLJL010000068">
    <property type="protein sequence ID" value="CAL5130600.1"/>
    <property type="molecule type" value="Genomic_DNA"/>
</dbReference>
<dbReference type="Gene3D" id="2.60.40.60">
    <property type="entry name" value="Cadherins"/>
    <property type="match status" value="7"/>
</dbReference>
<keyword evidence="8 13" id="KW-0472">Membrane</keyword>
<dbReference type="Pfam" id="PF08266">
    <property type="entry name" value="Cadherin_2"/>
    <property type="match status" value="1"/>
</dbReference>
<keyword evidence="3 13" id="KW-0812">Transmembrane</keyword>
<evidence type="ECO:0000256" key="7">
    <source>
        <dbReference type="ARBA" id="ARBA00022989"/>
    </source>
</evidence>
<evidence type="ECO:0000313" key="16">
    <source>
        <dbReference type="Proteomes" id="UP001497525"/>
    </source>
</evidence>
<keyword evidence="4" id="KW-0677">Repeat</keyword>
<feature type="domain" description="Cadherin" evidence="14">
    <location>
        <begin position="536"/>
        <end position="642"/>
    </location>
</feature>
<evidence type="ECO:0000256" key="9">
    <source>
        <dbReference type="ARBA" id="ARBA00023157"/>
    </source>
</evidence>
<evidence type="ECO:0000256" key="11">
    <source>
        <dbReference type="PROSITE-ProRule" id="PRU00043"/>
    </source>
</evidence>
<evidence type="ECO:0000256" key="12">
    <source>
        <dbReference type="SAM" id="MobiDB-lite"/>
    </source>
</evidence>
<dbReference type="PROSITE" id="PS50268">
    <property type="entry name" value="CADHERIN_2"/>
    <property type="match status" value="6"/>
</dbReference>
<dbReference type="SMART" id="SM00112">
    <property type="entry name" value="CA"/>
    <property type="match status" value="7"/>
</dbReference>
<dbReference type="FunFam" id="2.60.40.60:FF:000020">
    <property type="entry name" value="Dachsous cadherin-related 1b"/>
    <property type="match status" value="1"/>
</dbReference>
<dbReference type="Pfam" id="PF00028">
    <property type="entry name" value="Cadherin"/>
    <property type="match status" value="4"/>
</dbReference>
<organism evidence="15 16">
    <name type="scientific">Calicophoron daubneyi</name>
    <name type="common">Rumen fluke</name>
    <name type="synonym">Paramphistomum daubneyi</name>
    <dbReference type="NCBI Taxonomy" id="300641"/>
    <lineage>
        <taxon>Eukaryota</taxon>
        <taxon>Metazoa</taxon>
        <taxon>Spiralia</taxon>
        <taxon>Lophotrochozoa</taxon>
        <taxon>Platyhelminthes</taxon>
        <taxon>Trematoda</taxon>
        <taxon>Digenea</taxon>
        <taxon>Plagiorchiida</taxon>
        <taxon>Pronocephalata</taxon>
        <taxon>Paramphistomoidea</taxon>
        <taxon>Paramphistomidae</taxon>
        <taxon>Calicophoron</taxon>
    </lineage>
</organism>
<dbReference type="InterPro" id="IPR013164">
    <property type="entry name" value="Cadherin_N"/>
</dbReference>
<dbReference type="GO" id="GO:0005886">
    <property type="term" value="C:plasma membrane"/>
    <property type="evidence" value="ECO:0007669"/>
    <property type="project" value="InterPro"/>
</dbReference>
<dbReference type="PRINTS" id="PR00205">
    <property type="entry name" value="CADHERIN"/>
</dbReference>
<comment type="caution">
    <text evidence="15">The sequence shown here is derived from an EMBL/GenBank/DDBJ whole genome shotgun (WGS) entry which is preliminary data.</text>
</comment>
<feature type="domain" description="Cadherin" evidence="14">
    <location>
        <begin position="45"/>
        <end position="182"/>
    </location>
</feature>
<evidence type="ECO:0000256" key="4">
    <source>
        <dbReference type="ARBA" id="ARBA00022737"/>
    </source>
</evidence>
<protein>
    <recommendedName>
        <fullName evidence="14">Cadherin domain-containing protein</fullName>
    </recommendedName>
</protein>
<dbReference type="CDD" id="cd11304">
    <property type="entry name" value="Cadherin_repeat"/>
    <property type="match status" value="7"/>
</dbReference>
<keyword evidence="2" id="KW-0245">EGF-like domain</keyword>
<accession>A0AAV2T1P5</accession>
<keyword evidence="9" id="KW-1015">Disulfide bond</keyword>
<evidence type="ECO:0000256" key="3">
    <source>
        <dbReference type="ARBA" id="ARBA00022692"/>
    </source>
</evidence>
<evidence type="ECO:0000259" key="14">
    <source>
        <dbReference type="PROSITE" id="PS50268"/>
    </source>
</evidence>
<evidence type="ECO:0000256" key="2">
    <source>
        <dbReference type="ARBA" id="ARBA00022536"/>
    </source>
</evidence>
<feature type="transmembrane region" description="Helical" evidence="13">
    <location>
        <begin position="930"/>
        <end position="955"/>
    </location>
</feature>
<keyword evidence="7 13" id="KW-1133">Transmembrane helix</keyword>
<evidence type="ECO:0000256" key="10">
    <source>
        <dbReference type="ARBA" id="ARBA00023180"/>
    </source>
</evidence>
<feature type="domain" description="Cadherin" evidence="14">
    <location>
        <begin position="300"/>
        <end position="407"/>
    </location>
</feature>
<feature type="domain" description="Cadherin" evidence="14">
    <location>
        <begin position="429"/>
        <end position="533"/>
    </location>
</feature>
<evidence type="ECO:0000256" key="13">
    <source>
        <dbReference type="SAM" id="Phobius"/>
    </source>
</evidence>
<dbReference type="InterPro" id="IPR002126">
    <property type="entry name" value="Cadherin-like_dom"/>
</dbReference>
<dbReference type="PROSITE" id="PS00232">
    <property type="entry name" value="CADHERIN_1"/>
    <property type="match status" value="2"/>
</dbReference>
<dbReference type="InterPro" id="IPR050174">
    <property type="entry name" value="Protocadherin/Cadherin-CA"/>
</dbReference>
<feature type="domain" description="Cadherin" evidence="14">
    <location>
        <begin position="190"/>
        <end position="299"/>
    </location>
</feature>
<feature type="domain" description="Cadherin" evidence="14">
    <location>
        <begin position="642"/>
        <end position="753"/>
    </location>
</feature>
<proteinExistence type="predicted"/>
<evidence type="ECO:0000313" key="15">
    <source>
        <dbReference type="EMBL" id="CAL5130600.1"/>
    </source>
</evidence>
<evidence type="ECO:0000256" key="6">
    <source>
        <dbReference type="ARBA" id="ARBA00022889"/>
    </source>
</evidence>
<dbReference type="InterPro" id="IPR020894">
    <property type="entry name" value="Cadherin_CS"/>
</dbReference>
<gene>
    <name evidence="15" type="ORF">CDAUBV1_LOCUS2777</name>
</gene>
<dbReference type="PANTHER" id="PTHR24028:SF146">
    <property type="entry name" value="CADHERIN 96CB, ISOFORM D-RELATED"/>
    <property type="match status" value="1"/>
</dbReference>
<keyword evidence="10" id="KW-0325">Glycoprotein</keyword>
<dbReference type="FunFam" id="2.60.40.60:FF:000002">
    <property type="entry name" value="Protocadherin alpha 2"/>
    <property type="match status" value="1"/>
</dbReference>
<feature type="compositionally biased region" description="Basic and acidic residues" evidence="12">
    <location>
        <begin position="419"/>
        <end position="433"/>
    </location>
</feature>
<dbReference type="SUPFAM" id="SSF49313">
    <property type="entry name" value="Cadherin-like"/>
    <property type="match status" value="6"/>
</dbReference>
<dbReference type="PANTHER" id="PTHR24028">
    <property type="entry name" value="CADHERIN-87A"/>
    <property type="match status" value="1"/>
</dbReference>
<name>A0AAV2T1P5_CALDB</name>
<dbReference type="GO" id="GO:0007156">
    <property type="term" value="P:homophilic cell adhesion via plasma membrane adhesion molecules"/>
    <property type="evidence" value="ECO:0007669"/>
    <property type="project" value="InterPro"/>
</dbReference>
<keyword evidence="5 11" id="KW-0106">Calcium</keyword>
<reference evidence="15" key="1">
    <citation type="submission" date="2024-06" db="EMBL/GenBank/DDBJ databases">
        <authorList>
            <person name="Liu X."/>
            <person name="Lenzi L."/>
            <person name="Haldenby T S."/>
            <person name="Uol C."/>
        </authorList>
    </citation>
    <scope>NUCLEOTIDE SEQUENCE</scope>
</reference>
<feature type="region of interest" description="Disordered" evidence="12">
    <location>
        <begin position="410"/>
        <end position="433"/>
    </location>
</feature>